<keyword evidence="3" id="KW-1185">Reference proteome</keyword>
<feature type="domain" description="NAD-dependent epimerase/dehydratase" evidence="1">
    <location>
        <begin position="38"/>
        <end position="139"/>
    </location>
</feature>
<dbReference type="SUPFAM" id="SSF51735">
    <property type="entry name" value="NAD(P)-binding Rossmann-fold domains"/>
    <property type="match status" value="1"/>
</dbReference>
<dbReference type="AlphaFoldDB" id="A0A7I8DIX9"/>
<dbReference type="InterPro" id="IPR001509">
    <property type="entry name" value="Epimerase_deHydtase"/>
</dbReference>
<sequence length="256" mass="29507">MSRCLIGYTGFVGQTLLKQTTFDSLFNSKNISDIKGKNFDLIVCAGASAVKWKANQNPEEDLRNINSLIENLKEVETKKFILISTVDVYKNPILVDEDTVIEPGEIDPYGRHRFYLEQFAREHCKDTLTIRLPGLFGTGLKKNFIYDLLNNNCLHLTHYESAFQFYNLKNLWKDIQIALENNLEIVNFATEPVTAKEVALNCFGVDFSNVTEKPSVYYDMRSKFSNLFGEDLNYMCSKQHVLEQIKQFVAEQKRVE</sequence>
<dbReference type="Pfam" id="PF01370">
    <property type="entry name" value="Epimerase"/>
    <property type="match status" value="1"/>
</dbReference>
<gene>
    <name evidence="2" type="ORF">skT53_27760</name>
</gene>
<evidence type="ECO:0000259" key="1">
    <source>
        <dbReference type="Pfam" id="PF01370"/>
    </source>
</evidence>
<dbReference type="Gene3D" id="3.40.50.720">
    <property type="entry name" value="NAD(P)-binding Rossmann-like Domain"/>
    <property type="match status" value="1"/>
</dbReference>
<reference evidence="2 3" key="1">
    <citation type="submission" date="2020-08" db="EMBL/GenBank/DDBJ databases">
        <title>Complete Genome Sequence of Effusibacillus dendaii Strain skT53, Isolated from Farmland soil.</title>
        <authorList>
            <person name="Konishi T."/>
            <person name="Kawasaki H."/>
        </authorList>
    </citation>
    <scope>NUCLEOTIDE SEQUENCE [LARGE SCALE GENOMIC DNA]</scope>
    <source>
        <strain evidence="3">skT53</strain>
    </source>
</reference>
<organism evidence="2 3">
    <name type="scientific">Effusibacillus dendaii</name>
    <dbReference type="NCBI Taxonomy" id="2743772"/>
    <lineage>
        <taxon>Bacteria</taxon>
        <taxon>Bacillati</taxon>
        <taxon>Bacillota</taxon>
        <taxon>Bacilli</taxon>
        <taxon>Bacillales</taxon>
        <taxon>Alicyclobacillaceae</taxon>
        <taxon>Effusibacillus</taxon>
    </lineage>
</organism>
<evidence type="ECO:0000313" key="3">
    <source>
        <dbReference type="Proteomes" id="UP000593802"/>
    </source>
</evidence>
<evidence type="ECO:0000313" key="2">
    <source>
        <dbReference type="EMBL" id="BCJ87791.1"/>
    </source>
</evidence>
<dbReference type="RefSeq" id="WP_200758172.1">
    <property type="nucleotide sequence ID" value="NZ_AP023366.1"/>
</dbReference>
<protein>
    <recommendedName>
        <fullName evidence="1">NAD-dependent epimerase/dehydratase domain-containing protein</fullName>
    </recommendedName>
</protein>
<proteinExistence type="predicted"/>
<name>A0A7I8DIX9_9BACL</name>
<dbReference type="Proteomes" id="UP000593802">
    <property type="component" value="Chromosome"/>
</dbReference>
<accession>A0A7I8DIX9</accession>
<dbReference type="KEGG" id="eff:skT53_27760"/>
<dbReference type="EMBL" id="AP023366">
    <property type="protein sequence ID" value="BCJ87791.1"/>
    <property type="molecule type" value="Genomic_DNA"/>
</dbReference>
<dbReference type="InterPro" id="IPR036291">
    <property type="entry name" value="NAD(P)-bd_dom_sf"/>
</dbReference>